<dbReference type="RefSeq" id="WP_345408815.1">
    <property type="nucleotide sequence ID" value="NZ_BAABHG010000031.1"/>
</dbReference>
<accession>A0ABW5GKE1</accession>
<comment type="caution">
    <text evidence="1">The sequence shown here is derived from an EMBL/GenBank/DDBJ whole genome shotgun (WGS) entry which is preliminary data.</text>
</comment>
<reference evidence="2" key="1">
    <citation type="journal article" date="2019" name="Int. J. Syst. Evol. Microbiol.">
        <title>The Global Catalogue of Microorganisms (GCM) 10K type strain sequencing project: providing services to taxonomists for standard genome sequencing and annotation.</title>
        <authorList>
            <consortium name="The Broad Institute Genomics Platform"/>
            <consortium name="The Broad Institute Genome Sequencing Center for Infectious Disease"/>
            <person name="Wu L."/>
            <person name="Ma J."/>
        </authorList>
    </citation>
    <scope>NUCLEOTIDE SEQUENCE [LARGE SCALE GENOMIC DNA]</scope>
    <source>
        <strain evidence="2">CGMCC 4.7643</strain>
    </source>
</reference>
<proteinExistence type="predicted"/>
<evidence type="ECO:0000313" key="2">
    <source>
        <dbReference type="Proteomes" id="UP001597419"/>
    </source>
</evidence>
<gene>
    <name evidence="1" type="ORF">ACFSYJ_22080</name>
</gene>
<name>A0ABW5GKE1_9PSEU</name>
<organism evidence="1 2">
    <name type="scientific">Amycolatopsis samaneae</name>
    <dbReference type="NCBI Taxonomy" id="664691"/>
    <lineage>
        <taxon>Bacteria</taxon>
        <taxon>Bacillati</taxon>
        <taxon>Actinomycetota</taxon>
        <taxon>Actinomycetes</taxon>
        <taxon>Pseudonocardiales</taxon>
        <taxon>Pseudonocardiaceae</taxon>
        <taxon>Amycolatopsis</taxon>
    </lineage>
</organism>
<dbReference type="Proteomes" id="UP001597419">
    <property type="component" value="Unassembled WGS sequence"/>
</dbReference>
<evidence type="ECO:0000313" key="1">
    <source>
        <dbReference type="EMBL" id="MFD2461309.1"/>
    </source>
</evidence>
<protein>
    <submittedName>
        <fullName evidence="1">Uncharacterized protein</fullName>
    </submittedName>
</protein>
<keyword evidence="2" id="KW-1185">Reference proteome</keyword>
<sequence length="353" mass="39050">MSDPSGPSWWRAPAPRELPALREHLADYLASEPAQLFTTSNVELGRGTLRPSTSDPALSAALLLDDEHRRLSQAQLFYVTADITKAVRHAARNLTDKWDIQPHDLPATTGFMLFAAPMGEYVRDNGKTAYVVAVSWGETQLMASSDSGLWLTFWTATDFSESVRLARAFGASQREAERGARAQNAELTWDNEIYLPWGSVTVTAPDPVESPQVRTVDPTTLAASHTTIDWLRVAHAGWVFCQPNAFTDVTEQHLPKTARRRAERAGHVASPVRVVSVKHRRTRAAKPTTPSGRTVGVRFPVDPFLRRQAYGPGWSLRRWTVVAGHWRGPENAPVRISTKVTLVDTPPDTSTSD</sequence>
<dbReference type="EMBL" id="JBHUKU010000012">
    <property type="protein sequence ID" value="MFD2461309.1"/>
    <property type="molecule type" value="Genomic_DNA"/>
</dbReference>